<dbReference type="Gene3D" id="3.40.190.290">
    <property type="match status" value="1"/>
</dbReference>
<evidence type="ECO:0000256" key="1">
    <source>
        <dbReference type="ARBA" id="ARBA00009437"/>
    </source>
</evidence>
<dbReference type="Proteomes" id="UP001063228">
    <property type="component" value="Chromosome"/>
</dbReference>
<accession>A0ABY6FMJ3</accession>
<gene>
    <name evidence="6" type="ORF">K3169_11955</name>
</gene>
<dbReference type="InterPro" id="IPR005119">
    <property type="entry name" value="LysR_subst-bd"/>
</dbReference>
<keyword evidence="4" id="KW-0804">Transcription</keyword>
<reference evidence="6" key="1">
    <citation type="submission" date="2021-08" db="EMBL/GenBank/DDBJ databases">
        <title>Complete genome sequence of Pseudomonas phytophila.</title>
        <authorList>
            <person name="Weir B.S."/>
            <person name="Templeton M.D."/>
            <person name="Arshed S."/>
            <person name="Andersen M.T."/>
            <person name="Jayaraman J."/>
        </authorList>
    </citation>
    <scope>NUCLEOTIDE SEQUENCE</scope>
    <source>
        <strain evidence="6">ICMP 23753</strain>
    </source>
</reference>
<comment type="similarity">
    <text evidence="1">Belongs to the LysR transcriptional regulatory family.</text>
</comment>
<dbReference type="EMBL" id="CP081201">
    <property type="protein sequence ID" value="UXZ99177.1"/>
    <property type="molecule type" value="Genomic_DNA"/>
</dbReference>
<dbReference type="SUPFAM" id="SSF53850">
    <property type="entry name" value="Periplasmic binding protein-like II"/>
    <property type="match status" value="1"/>
</dbReference>
<dbReference type="PROSITE" id="PS50931">
    <property type="entry name" value="HTH_LYSR"/>
    <property type="match status" value="1"/>
</dbReference>
<dbReference type="Pfam" id="PF03466">
    <property type="entry name" value="LysR_substrate"/>
    <property type="match status" value="1"/>
</dbReference>
<sequence length="298" mass="32942">MHDLSLKSLRMALAVADTGSFRSAARLLEMAPSSLSHAITELEVTLKLRLFHRTTRSVALTVEGEAFLSRIRPVLGELRVAVDEINQQQDGSISGELRINTPFAAARYLLKEVVPAFMKLHPDIELELRHEERPVDIVADGCDAGIRLGSSVPIDMIGVPFGGKARFVPVASPGYLQQYGLPVHPAELKAHRCIRIRMPRGERYAWEFERQGERVELDVPGSLTVNRMALMIEAAEGGLGVAFVLEQAVAQSLADGKLQLLLNDWCQDEPGLMLYYPGRRNVPAPLRAFISFIQALGR</sequence>
<evidence type="ECO:0000259" key="5">
    <source>
        <dbReference type="PROSITE" id="PS50931"/>
    </source>
</evidence>
<dbReference type="PANTHER" id="PTHR30537:SF1">
    <property type="entry name" value="HTH-TYPE TRANSCRIPTIONAL REGULATOR PGRR"/>
    <property type="match status" value="1"/>
</dbReference>
<keyword evidence="3" id="KW-0238">DNA-binding</keyword>
<evidence type="ECO:0000313" key="7">
    <source>
        <dbReference type="Proteomes" id="UP001063228"/>
    </source>
</evidence>
<evidence type="ECO:0000256" key="3">
    <source>
        <dbReference type="ARBA" id="ARBA00023125"/>
    </source>
</evidence>
<feature type="domain" description="HTH lysR-type" evidence="5">
    <location>
        <begin position="4"/>
        <end position="61"/>
    </location>
</feature>
<dbReference type="Pfam" id="PF00126">
    <property type="entry name" value="HTH_1"/>
    <property type="match status" value="1"/>
</dbReference>
<evidence type="ECO:0000256" key="2">
    <source>
        <dbReference type="ARBA" id="ARBA00023015"/>
    </source>
</evidence>
<dbReference type="InterPro" id="IPR036390">
    <property type="entry name" value="WH_DNA-bd_sf"/>
</dbReference>
<organism evidence="6 7">
    <name type="scientific">Pseudomonas phytophila</name>
    <dbReference type="NCBI Taxonomy" id="2867264"/>
    <lineage>
        <taxon>Bacteria</taxon>
        <taxon>Pseudomonadati</taxon>
        <taxon>Pseudomonadota</taxon>
        <taxon>Gammaproteobacteria</taxon>
        <taxon>Pseudomonadales</taxon>
        <taxon>Pseudomonadaceae</taxon>
        <taxon>Pseudomonas</taxon>
    </lineage>
</organism>
<dbReference type="CDD" id="cd08474">
    <property type="entry name" value="PBP2_CrgA_like_5"/>
    <property type="match status" value="1"/>
</dbReference>
<dbReference type="SUPFAM" id="SSF46785">
    <property type="entry name" value="Winged helix' DNA-binding domain"/>
    <property type="match status" value="1"/>
</dbReference>
<dbReference type="PANTHER" id="PTHR30537">
    <property type="entry name" value="HTH-TYPE TRANSCRIPTIONAL REGULATOR"/>
    <property type="match status" value="1"/>
</dbReference>
<dbReference type="InterPro" id="IPR000847">
    <property type="entry name" value="LysR_HTH_N"/>
</dbReference>
<dbReference type="Gene3D" id="1.10.10.10">
    <property type="entry name" value="Winged helix-like DNA-binding domain superfamily/Winged helix DNA-binding domain"/>
    <property type="match status" value="1"/>
</dbReference>
<dbReference type="InterPro" id="IPR036388">
    <property type="entry name" value="WH-like_DNA-bd_sf"/>
</dbReference>
<evidence type="ECO:0000313" key="6">
    <source>
        <dbReference type="EMBL" id="UXZ99177.1"/>
    </source>
</evidence>
<protein>
    <submittedName>
        <fullName evidence="6">LysR family transcriptional regulator</fullName>
    </submittedName>
</protein>
<evidence type="ECO:0000256" key="4">
    <source>
        <dbReference type="ARBA" id="ARBA00023163"/>
    </source>
</evidence>
<keyword evidence="7" id="KW-1185">Reference proteome</keyword>
<dbReference type="InterPro" id="IPR058163">
    <property type="entry name" value="LysR-type_TF_proteobact-type"/>
</dbReference>
<proteinExistence type="inferred from homology"/>
<keyword evidence="2" id="KW-0805">Transcription regulation</keyword>
<name>A0ABY6FMJ3_9PSED</name>